<dbReference type="Gene3D" id="1.10.510.10">
    <property type="entry name" value="Transferase(Phosphotransferase) domain 1"/>
    <property type="match status" value="1"/>
</dbReference>
<keyword evidence="2" id="KW-0723">Serine/threonine-protein kinase</keyword>
<keyword evidence="15" id="KW-1185">Reference proteome</keyword>
<evidence type="ECO:0000256" key="2">
    <source>
        <dbReference type="ARBA" id="ARBA00022527"/>
    </source>
</evidence>
<evidence type="ECO:0000256" key="9">
    <source>
        <dbReference type="ARBA" id="ARBA00048659"/>
    </source>
</evidence>
<feature type="compositionally biased region" description="Polar residues" evidence="11">
    <location>
        <begin position="890"/>
        <end position="910"/>
    </location>
</feature>
<evidence type="ECO:0000256" key="6">
    <source>
        <dbReference type="ARBA" id="ARBA00022840"/>
    </source>
</evidence>
<comment type="catalytic activity">
    <reaction evidence="9">
        <text>L-threonyl-[protein] + ATP = O-phospho-L-threonyl-[protein] + ADP + H(+)</text>
        <dbReference type="Rhea" id="RHEA:46608"/>
        <dbReference type="Rhea" id="RHEA-COMP:11060"/>
        <dbReference type="Rhea" id="RHEA-COMP:11605"/>
        <dbReference type="ChEBI" id="CHEBI:15378"/>
        <dbReference type="ChEBI" id="CHEBI:30013"/>
        <dbReference type="ChEBI" id="CHEBI:30616"/>
        <dbReference type="ChEBI" id="CHEBI:61977"/>
        <dbReference type="ChEBI" id="CHEBI:456216"/>
        <dbReference type="EC" id="2.7.11.1"/>
    </reaction>
    <physiologicalReaction direction="left-to-right" evidence="9">
        <dbReference type="Rhea" id="RHEA:46609"/>
    </physiologicalReaction>
</comment>
<dbReference type="GO" id="GO:0005634">
    <property type="term" value="C:nucleus"/>
    <property type="evidence" value="ECO:0007669"/>
    <property type="project" value="TreeGrafter"/>
</dbReference>
<evidence type="ECO:0000256" key="10">
    <source>
        <dbReference type="ARBA" id="ARBA00048977"/>
    </source>
</evidence>
<feature type="compositionally biased region" description="Basic and acidic residues" evidence="11">
    <location>
        <begin position="294"/>
        <end position="308"/>
    </location>
</feature>
<evidence type="ECO:0000256" key="5">
    <source>
        <dbReference type="ARBA" id="ARBA00022777"/>
    </source>
</evidence>
<feature type="region of interest" description="Disordered" evidence="11">
    <location>
        <begin position="890"/>
        <end position="1050"/>
    </location>
</feature>
<evidence type="ECO:0000259" key="13">
    <source>
        <dbReference type="PROSITE" id="PS50011"/>
    </source>
</evidence>
<organism evidence="14 15">
    <name type="scientific">Bodo saltans</name>
    <name type="common">Flagellated protozoan</name>
    <dbReference type="NCBI Taxonomy" id="75058"/>
    <lineage>
        <taxon>Eukaryota</taxon>
        <taxon>Discoba</taxon>
        <taxon>Euglenozoa</taxon>
        <taxon>Kinetoplastea</taxon>
        <taxon>Metakinetoplastina</taxon>
        <taxon>Eubodonida</taxon>
        <taxon>Bodonidae</taxon>
        <taxon>Bodo</taxon>
    </lineage>
</organism>
<evidence type="ECO:0000256" key="7">
    <source>
        <dbReference type="ARBA" id="ARBA00023193"/>
    </source>
</evidence>
<keyword evidence="3" id="KW-0808">Transferase</keyword>
<feature type="compositionally biased region" description="Acidic residues" evidence="11">
    <location>
        <begin position="1631"/>
        <end position="1649"/>
    </location>
</feature>
<dbReference type="PANTHER" id="PTHR11042">
    <property type="entry name" value="EUKARYOTIC TRANSLATION INITIATION FACTOR 2-ALPHA KINASE EIF2-ALPHA KINASE -RELATED"/>
    <property type="match status" value="1"/>
</dbReference>
<evidence type="ECO:0000256" key="3">
    <source>
        <dbReference type="ARBA" id="ARBA00022679"/>
    </source>
</evidence>
<dbReference type="InterPro" id="IPR008271">
    <property type="entry name" value="Ser/Thr_kinase_AS"/>
</dbReference>
<feature type="compositionally biased region" description="Basic and acidic residues" evidence="11">
    <location>
        <begin position="275"/>
        <end position="285"/>
    </location>
</feature>
<keyword evidence="7" id="KW-0652">Protein synthesis inhibitor</keyword>
<comment type="catalytic activity">
    <reaction evidence="10">
        <text>L-seryl-[protein] + ATP = O-phospho-L-seryl-[protein] + ADP + H(+)</text>
        <dbReference type="Rhea" id="RHEA:17989"/>
        <dbReference type="Rhea" id="RHEA-COMP:9863"/>
        <dbReference type="Rhea" id="RHEA-COMP:11604"/>
        <dbReference type="ChEBI" id="CHEBI:15378"/>
        <dbReference type="ChEBI" id="CHEBI:29999"/>
        <dbReference type="ChEBI" id="CHEBI:30616"/>
        <dbReference type="ChEBI" id="CHEBI:83421"/>
        <dbReference type="ChEBI" id="CHEBI:456216"/>
        <dbReference type="EC" id="2.7.11.1"/>
    </reaction>
    <physiologicalReaction direction="left-to-right" evidence="10">
        <dbReference type="Rhea" id="RHEA:17990"/>
    </physiologicalReaction>
</comment>
<feature type="region of interest" description="Disordered" evidence="11">
    <location>
        <begin position="1572"/>
        <end position="1649"/>
    </location>
</feature>
<keyword evidence="12" id="KW-0732">Signal</keyword>
<proteinExistence type="inferred from homology"/>
<feature type="compositionally biased region" description="Low complexity" evidence="11">
    <location>
        <begin position="151"/>
        <end position="161"/>
    </location>
</feature>
<feature type="compositionally biased region" description="Acidic residues" evidence="11">
    <location>
        <begin position="924"/>
        <end position="952"/>
    </location>
</feature>
<feature type="compositionally biased region" description="Polar residues" evidence="11">
    <location>
        <begin position="1018"/>
        <end position="1031"/>
    </location>
</feature>
<dbReference type="GO" id="GO:0005737">
    <property type="term" value="C:cytoplasm"/>
    <property type="evidence" value="ECO:0007669"/>
    <property type="project" value="TreeGrafter"/>
</dbReference>
<name>A0A0S4J732_BODSA</name>
<feature type="chain" id="PRO_5006622135" description="non-specific serine/threonine protein kinase" evidence="12">
    <location>
        <begin position="18"/>
        <end position="1649"/>
    </location>
</feature>
<evidence type="ECO:0000256" key="4">
    <source>
        <dbReference type="ARBA" id="ARBA00022741"/>
    </source>
</evidence>
<dbReference type="InterPro" id="IPR000719">
    <property type="entry name" value="Prot_kinase_dom"/>
</dbReference>
<dbReference type="VEuPathDB" id="TriTrypDB:BSAL_92145"/>
<keyword evidence="4" id="KW-0547">Nucleotide-binding</keyword>
<dbReference type="GO" id="GO:0005524">
    <property type="term" value="F:ATP binding"/>
    <property type="evidence" value="ECO:0007669"/>
    <property type="project" value="UniProtKB-KW"/>
</dbReference>
<sequence>MHSKLFVTVMCLAAVLALCDVTATTSVTATDHSWLVSTGADLCANNAPQSVGSDDDSLFVVTVDSQGTLHCISQQHLSDDAAAAGGITSEFMVPPKTSEWTFPTGLPVITTSTRYRDGVDVATLQDPLAAPPTVSDDGVLLIHAPSPLPPASSTSSSLEGTEGSHESEKKWYRMGTIAELLQKQYTYLNHTKIFATSSMNVWHVNALTGALLTLDDDATSSTTPCSTTPSTGGVLEVVRLDTRLQARNDWLGYAWNLTHSKFRVAWSTGVHEFSHEPSSKCHDNKGAGTVGSSEYRKIRPRGSSESERRHRREAAPGSTSSYASVVVHDFDDSDWRRVEALISEWKHRSDVADWSRPFALMLLVVQGQVLSVQDAMRLHAEHVALPLRIAPISPMTFSVAGNEGKEDRLATIKATEPHHRDASAASSQQQVHELVGHQLHLADYEVPGVAAAVLVNDATVIHSNAHHHAHQAQYNYDGAYDPHHQHQRVNRNEYTTAAPFNPSAAAAVASSASPEAPQVTWNRSTIFVAANVALFVVVVALAAAGILPRRLLQGTWRDQDSDLRQLAPYLDSPSSLFPQLHPGTPEPQKKNYNTIRSFSNSCNRSSFCHTTGHVEPLHHFCRCQCSVVLGCDCFGGGRHFTTKAAARNLARSGQDLRQLAPYLDSPSSLFPQLHPGTPEPLVRRPPALTSFGAPPPLHLGISAVQFLPHAVMTNHSFASSNGLNDASGAMGVSPSAVILSGDVAAVCHAAASTEEDGMEQRQPSGSSELTNFSFNDAFAVAATFAAVQGPPALLMDAAMSVATRGGVPLHRPTPATATAPVMPVFLPVDTTPVVVAGPTAALSGSDHSATGSVDVAGGSCNHNAPPCCASSTNHNSSSSNNNSSALLERAQSSFQDAATETDDSVNNGSIGMQVPTVSNVSHLEEEEERHDDEENAELDDSDDDQVECDDDNCATQTPRGGRHQEDEDLQGDDDNDGSDTTSTTSSSEELTSADHTQHHHHRPQYRHPNHHHLGSGSELCTSLTVGSSEPMSPTERRGPSTVPSVTTDEEDEAWWRRGLSAAKSYCERDVPAVVGSKQHQRVASPASQRQLQELPRVTSVDFTAGGGEGGDDDDDQRTNESSGMMMLHPSGSTVIEDVLSPVAPESPFRWRQELSVARDSSHGGRLSADSTGSAALHLTSPQLFQQHFKIIRRIGFGGAGSVFSVEHRVTKAQYAVKVIPLEDDDVRSIREAVLHGSFDCPFIVRFYYCWIEEMSMDTAVRLGIFDKDDGMDTASFVSGAAGKVPRGDSSPCNASTTIVPASLRLLFIQMEYFRHGTLEDWMKLRERDIRTRRAAQLKMGGGSSSSTVMSSGLSSTSTKTSDATPVQSGAPELSEYLLRFGPGTGAPAPQDIHRIECCEFLLQICKGLDYLHAQGIVHRDVKPSNVFLTEKQGVKIGDFGLASRRKGADEDLAMLPGGPGYVGEDDTTPQCSPLYCSPEQRAGHRVTVASDIFSVGVLAVELFSTFATAHERIATLEALRTSGCVPETLSAMFPQEMNVLRPLLHLAPSQRPTTTTVIQRLKLHIRQLKKQAKHGGGGVSGATPIDDLCNSQPETPERRPRHGPQIDDYGCVVLLPAASPNRVDRHGTRMEEDEVPAESSDSSEDDEQR</sequence>
<feature type="region of interest" description="Disordered" evidence="11">
    <location>
        <begin position="144"/>
        <end position="168"/>
    </location>
</feature>
<feature type="compositionally biased region" description="Basic residues" evidence="11">
    <location>
        <begin position="997"/>
        <end position="1013"/>
    </location>
</feature>
<evidence type="ECO:0000256" key="8">
    <source>
        <dbReference type="ARBA" id="ARBA00037982"/>
    </source>
</evidence>
<feature type="region of interest" description="Disordered" evidence="11">
    <location>
        <begin position="275"/>
        <end position="320"/>
    </location>
</feature>
<dbReference type="Pfam" id="PF00069">
    <property type="entry name" value="Pkinase"/>
    <property type="match status" value="1"/>
</dbReference>
<dbReference type="PROSITE" id="PS50011">
    <property type="entry name" value="PROTEIN_KINASE_DOM"/>
    <property type="match status" value="1"/>
</dbReference>
<keyword evidence="6" id="KW-0067">ATP-binding</keyword>
<feature type="compositionally biased region" description="Acidic residues" evidence="11">
    <location>
        <begin position="966"/>
        <end position="977"/>
    </location>
</feature>
<feature type="region of interest" description="Disordered" evidence="11">
    <location>
        <begin position="1336"/>
        <end position="1368"/>
    </location>
</feature>
<evidence type="ECO:0000256" key="1">
    <source>
        <dbReference type="ARBA" id="ARBA00012513"/>
    </source>
</evidence>
<dbReference type="EMBL" id="CYKH01001262">
    <property type="protein sequence ID" value="CUG86241.1"/>
    <property type="molecule type" value="Genomic_DNA"/>
</dbReference>
<dbReference type="PANTHER" id="PTHR11042:SF160">
    <property type="entry name" value="EUKARYOTIC TRANSLATION INITIATION FACTOR 2-ALPHA KINASE 1"/>
    <property type="match status" value="1"/>
</dbReference>
<gene>
    <name evidence="14" type="ORF">BSAL_92145</name>
</gene>
<dbReference type="InterPro" id="IPR050339">
    <property type="entry name" value="CC_SR_Kinase"/>
</dbReference>
<feature type="compositionally biased region" description="Low complexity" evidence="11">
    <location>
        <begin position="1344"/>
        <end position="1361"/>
    </location>
</feature>
<evidence type="ECO:0000256" key="12">
    <source>
        <dbReference type="SAM" id="SignalP"/>
    </source>
</evidence>
<dbReference type="SMART" id="SM00220">
    <property type="entry name" value="S_TKc"/>
    <property type="match status" value="1"/>
</dbReference>
<feature type="signal peptide" evidence="12">
    <location>
        <begin position="1"/>
        <end position="17"/>
    </location>
</feature>
<feature type="compositionally biased region" description="Low complexity" evidence="11">
    <location>
        <begin position="978"/>
        <end position="990"/>
    </location>
</feature>
<evidence type="ECO:0000313" key="14">
    <source>
        <dbReference type="EMBL" id="CUG86241.1"/>
    </source>
</evidence>
<accession>A0A0S4J732</accession>
<dbReference type="PROSITE" id="PS00108">
    <property type="entry name" value="PROTEIN_KINASE_ST"/>
    <property type="match status" value="1"/>
</dbReference>
<dbReference type="SUPFAM" id="SSF56112">
    <property type="entry name" value="Protein kinase-like (PK-like)"/>
    <property type="match status" value="1"/>
</dbReference>
<feature type="domain" description="Protein kinase" evidence="13">
    <location>
        <begin position="1188"/>
        <end position="1563"/>
    </location>
</feature>
<dbReference type="EC" id="2.7.11.1" evidence="1"/>
<dbReference type="GO" id="GO:0004694">
    <property type="term" value="F:eukaryotic translation initiation factor 2alpha kinase activity"/>
    <property type="evidence" value="ECO:0007669"/>
    <property type="project" value="TreeGrafter"/>
</dbReference>
<evidence type="ECO:0000313" key="15">
    <source>
        <dbReference type="Proteomes" id="UP000051952"/>
    </source>
</evidence>
<dbReference type="Proteomes" id="UP000051952">
    <property type="component" value="Unassembled WGS sequence"/>
</dbReference>
<protein>
    <recommendedName>
        <fullName evidence="1">non-specific serine/threonine protein kinase</fullName>
        <ecNumber evidence="1">2.7.11.1</ecNumber>
    </recommendedName>
</protein>
<comment type="similarity">
    <text evidence="8">Belongs to the protein kinase superfamily. Ser/Thr protein kinase family. GCN2 subfamily.</text>
</comment>
<reference evidence="15" key="1">
    <citation type="submission" date="2015-09" db="EMBL/GenBank/DDBJ databases">
        <authorList>
            <consortium name="Pathogen Informatics"/>
        </authorList>
    </citation>
    <scope>NUCLEOTIDE SEQUENCE [LARGE SCALE GENOMIC DNA]</scope>
    <source>
        <strain evidence="15">Lake Konstanz</strain>
    </source>
</reference>
<feature type="region of interest" description="Disordered" evidence="11">
    <location>
        <begin position="1074"/>
        <end position="1124"/>
    </location>
</feature>
<dbReference type="GO" id="GO:0017148">
    <property type="term" value="P:negative regulation of translation"/>
    <property type="evidence" value="ECO:0007669"/>
    <property type="project" value="UniProtKB-KW"/>
</dbReference>
<keyword evidence="5" id="KW-0418">Kinase</keyword>
<evidence type="ECO:0000256" key="11">
    <source>
        <dbReference type="SAM" id="MobiDB-lite"/>
    </source>
</evidence>
<dbReference type="Gene3D" id="3.30.200.20">
    <property type="entry name" value="Phosphorylase Kinase, domain 1"/>
    <property type="match status" value="1"/>
</dbReference>
<dbReference type="InterPro" id="IPR011009">
    <property type="entry name" value="Kinase-like_dom_sf"/>
</dbReference>